<feature type="region of interest" description="Disordered" evidence="1">
    <location>
        <begin position="356"/>
        <end position="418"/>
    </location>
</feature>
<dbReference type="RefSeq" id="WP_188785276.1">
    <property type="nucleotide sequence ID" value="NZ_BMOC01000001.1"/>
</dbReference>
<evidence type="ECO:0000256" key="1">
    <source>
        <dbReference type="SAM" id="MobiDB-lite"/>
    </source>
</evidence>
<proteinExistence type="predicted"/>
<feature type="transmembrane region" description="Helical" evidence="2">
    <location>
        <begin position="20"/>
        <end position="41"/>
    </location>
</feature>
<feature type="compositionally biased region" description="Acidic residues" evidence="1">
    <location>
        <begin position="376"/>
        <end position="400"/>
    </location>
</feature>
<evidence type="ECO:0000313" key="4">
    <source>
        <dbReference type="Proteomes" id="UP000653099"/>
    </source>
</evidence>
<feature type="compositionally biased region" description="Low complexity" evidence="1">
    <location>
        <begin position="359"/>
        <end position="375"/>
    </location>
</feature>
<dbReference type="OrthoDB" id="270764at2157"/>
<organism evidence="3 4">
    <name type="scientific">Halobellus salinus</name>
    <dbReference type="NCBI Taxonomy" id="931585"/>
    <lineage>
        <taxon>Archaea</taxon>
        <taxon>Methanobacteriati</taxon>
        <taxon>Methanobacteriota</taxon>
        <taxon>Stenosarchaea group</taxon>
        <taxon>Halobacteria</taxon>
        <taxon>Halobacteriales</taxon>
        <taxon>Haloferacaceae</taxon>
        <taxon>Halobellus</taxon>
    </lineage>
</organism>
<dbReference type="EMBL" id="BMOC01000001">
    <property type="protein sequence ID" value="GGI94129.1"/>
    <property type="molecule type" value="Genomic_DNA"/>
</dbReference>
<evidence type="ECO:0000313" key="3">
    <source>
        <dbReference type="EMBL" id="GGI94129.1"/>
    </source>
</evidence>
<sequence>MSSSTQPSETRLRSRAVLHAQFTAIAIVCLLVAAAGAGLVYTTHVEPGTTTETRTTSPLTVETEYVHAAEVTQPNSVFATGAVLNDRSTYFTRIAPELDIDIETRYTAATASNVSVDVTSELVIRNVGEDGEVVYWSDREPLASRRFSGVSSGETVAVSVVLNTSSAGATAASIEEELGAAPGTTEVLVVSEVGVDGTFEGEPTTYTRTIEMTIEPGESTYAVSNPGLQSGGPERTERITRQRSYGPLRSIGGPLVFLVGMVGTGALVYARVRTQLALTPEEEAYLSYRDDRSEFAEWITRIRLPDPVFERPQAEASSLGDLVDFAIDNDTGVVEDPDTGVFYAVTGDLLYAYRPPSPTGSASEAEAEAATGTESTAEEDAGEVNNGDESEPSPDTETGVDSDRPDGADSATDAGSAE</sequence>
<dbReference type="Pfam" id="PF17231">
    <property type="entry name" value="DUF5305"/>
    <property type="match status" value="1"/>
</dbReference>
<name>A0A830EBG5_9EURY</name>
<protein>
    <recommendedName>
        <fullName evidence="5">DUF5305 domain-containing protein</fullName>
    </recommendedName>
</protein>
<reference evidence="3" key="1">
    <citation type="journal article" date="2014" name="Int. J. Syst. Evol. Microbiol.">
        <title>Complete genome sequence of Corynebacterium casei LMG S-19264T (=DSM 44701T), isolated from a smear-ripened cheese.</title>
        <authorList>
            <consortium name="US DOE Joint Genome Institute (JGI-PGF)"/>
            <person name="Walter F."/>
            <person name="Albersmeier A."/>
            <person name="Kalinowski J."/>
            <person name="Ruckert C."/>
        </authorList>
    </citation>
    <scope>NUCLEOTIDE SEQUENCE</scope>
    <source>
        <strain evidence="3">JCM 14359</strain>
    </source>
</reference>
<dbReference type="Proteomes" id="UP000653099">
    <property type="component" value="Unassembled WGS sequence"/>
</dbReference>
<keyword evidence="2" id="KW-1133">Transmembrane helix</keyword>
<feature type="compositionally biased region" description="Low complexity" evidence="1">
    <location>
        <begin position="408"/>
        <end position="418"/>
    </location>
</feature>
<dbReference type="AlphaFoldDB" id="A0A830EBG5"/>
<keyword evidence="4" id="KW-1185">Reference proteome</keyword>
<feature type="transmembrane region" description="Helical" evidence="2">
    <location>
        <begin position="251"/>
        <end position="270"/>
    </location>
</feature>
<reference evidence="3" key="2">
    <citation type="submission" date="2020-09" db="EMBL/GenBank/DDBJ databases">
        <authorList>
            <person name="Sun Q."/>
            <person name="Ohkuma M."/>
        </authorList>
    </citation>
    <scope>NUCLEOTIDE SEQUENCE</scope>
    <source>
        <strain evidence="3">JCM 14359</strain>
    </source>
</reference>
<evidence type="ECO:0008006" key="5">
    <source>
        <dbReference type="Google" id="ProtNLM"/>
    </source>
</evidence>
<evidence type="ECO:0000256" key="2">
    <source>
        <dbReference type="SAM" id="Phobius"/>
    </source>
</evidence>
<gene>
    <name evidence="3" type="ORF">GCM10008995_00390</name>
</gene>
<accession>A0A830EBG5</accession>
<keyword evidence="2" id="KW-0472">Membrane</keyword>
<comment type="caution">
    <text evidence="3">The sequence shown here is derived from an EMBL/GenBank/DDBJ whole genome shotgun (WGS) entry which is preliminary data.</text>
</comment>
<dbReference type="InterPro" id="IPR035185">
    <property type="entry name" value="DUF5305"/>
</dbReference>
<keyword evidence="2" id="KW-0812">Transmembrane</keyword>